<gene>
    <name evidence="2" type="ORF">J3D65DRAFT_635744</name>
</gene>
<dbReference type="GeneID" id="92034244"/>
<accession>A0ABR1LA17</accession>
<feature type="compositionally biased region" description="Basic and acidic residues" evidence="1">
    <location>
        <begin position="1"/>
        <end position="11"/>
    </location>
</feature>
<feature type="region of interest" description="Disordered" evidence="1">
    <location>
        <begin position="1"/>
        <end position="32"/>
    </location>
</feature>
<feature type="compositionally biased region" description="Polar residues" evidence="1">
    <location>
        <begin position="261"/>
        <end position="274"/>
    </location>
</feature>
<sequence>MDPSRPPDRPGDPNSSASRQNTPQQPPRQAVGGAPVARLGFRAQADLAAARAAREAVIEAAHQWAEARGIPTQRVPAYAFIDPQAEAQRQAAIRENDRQVKLYAARNRQSAEADRAARLAAATAAREAQANALYQDAAARGIELHRVSAVPLADPQAEAERLALLEENMRRVREGLGVNRTQSSSSNHGRASFIPPPFEPLRPATVTPPQAAPEPRPSAAVTRGRQTPSAVRGPSRDEAHAEHNGLPARPQSSSKDVKTVPATSSSGGAESLTSPHAPRESESDMIGREFPIADTGLLKSKWSR</sequence>
<evidence type="ECO:0000313" key="3">
    <source>
        <dbReference type="Proteomes" id="UP001360953"/>
    </source>
</evidence>
<reference evidence="2 3" key="1">
    <citation type="submission" date="2024-04" db="EMBL/GenBank/DDBJ databases">
        <title>Phyllosticta paracitricarpa is synonymous to the EU quarantine fungus P. citricarpa based on phylogenomic analyses.</title>
        <authorList>
            <consortium name="Lawrence Berkeley National Laboratory"/>
            <person name="Van ingen-buijs V.A."/>
            <person name="Van westerhoven A.C."/>
            <person name="Haridas S."/>
            <person name="Skiadas P."/>
            <person name="Martin F."/>
            <person name="Groenewald J.Z."/>
            <person name="Crous P.W."/>
            <person name="Seidl M.F."/>
        </authorList>
    </citation>
    <scope>NUCLEOTIDE SEQUENCE [LARGE SCALE GENOMIC DNA]</scope>
    <source>
        <strain evidence="2 3">CPC 17464</strain>
    </source>
</reference>
<comment type="caution">
    <text evidence="2">The sequence shown here is derived from an EMBL/GenBank/DDBJ whole genome shotgun (WGS) entry which is preliminary data.</text>
</comment>
<name>A0ABR1LA17_9PEZI</name>
<evidence type="ECO:0000313" key="2">
    <source>
        <dbReference type="EMBL" id="KAK7532087.1"/>
    </source>
</evidence>
<protein>
    <submittedName>
        <fullName evidence="2">Uncharacterized protein</fullName>
    </submittedName>
</protein>
<feature type="region of interest" description="Disordered" evidence="1">
    <location>
        <begin position="177"/>
        <end position="304"/>
    </location>
</feature>
<dbReference type="Proteomes" id="UP001360953">
    <property type="component" value="Unassembled WGS sequence"/>
</dbReference>
<keyword evidence="3" id="KW-1185">Reference proteome</keyword>
<dbReference type="EMBL" id="JBBPEH010000011">
    <property type="protein sequence ID" value="KAK7532087.1"/>
    <property type="molecule type" value="Genomic_DNA"/>
</dbReference>
<dbReference type="RefSeq" id="XP_066651755.1">
    <property type="nucleotide sequence ID" value="XM_066801338.1"/>
</dbReference>
<feature type="compositionally biased region" description="Basic and acidic residues" evidence="1">
    <location>
        <begin position="277"/>
        <end position="287"/>
    </location>
</feature>
<feature type="compositionally biased region" description="Basic and acidic residues" evidence="1">
    <location>
        <begin position="234"/>
        <end position="243"/>
    </location>
</feature>
<proteinExistence type="predicted"/>
<evidence type="ECO:0000256" key="1">
    <source>
        <dbReference type="SAM" id="MobiDB-lite"/>
    </source>
</evidence>
<organism evidence="2 3">
    <name type="scientific">Phyllosticta citribraziliensis</name>
    <dbReference type="NCBI Taxonomy" id="989973"/>
    <lineage>
        <taxon>Eukaryota</taxon>
        <taxon>Fungi</taxon>
        <taxon>Dikarya</taxon>
        <taxon>Ascomycota</taxon>
        <taxon>Pezizomycotina</taxon>
        <taxon>Dothideomycetes</taxon>
        <taxon>Dothideomycetes incertae sedis</taxon>
        <taxon>Botryosphaeriales</taxon>
        <taxon>Phyllostictaceae</taxon>
        <taxon>Phyllosticta</taxon>
    </lineage>
</organism>
<feature type="compositionally biased region" description="Polar residues" evidence="1">
    <location>
        <begin position="179"/>
        <end position="189"/>
    </location>
</feature>